<keyword evidence="1" id="KW-0812">Transmembrane</keyword>
<keyword evidence="1" id="KW-1133">Transmembrane helix</keyword>
<sequence>MSPDDMPCRGLSEVMALYSHTHYVLKHRVWVVQWKLYTTLFNALFSSSPIHYNKPLRVPLFAAIPSALLLLSFLSSFHLFLSGNYCSSLCEQVWFPIREITRKTKKFCSTTKMSGSSV</sequence>
<gene>
    <name evidence="2" type="ORF">CHARACLAT_010884</name>
</gene>
<proteinExistence type="predicted"/>
<organism evidence="2 3">
    <name type="scientific">Characodon lateralis</name>
    <dbReference type="NCBI Taxonomy" id="208331"/>
    <lineage>
        <taxon>Eukaryota</taxon>
        <taxon>Metazoa</taxon>
        <taxon>Chordata</taxon>
        <taxon>Craniata</taxon>
        <taxon>Vertebrata</taxon>
        <taxon>Euteleostomi</taxon>
        <taxon>Actinopterygii</taxon>
        <taxon>Neopterygii</taxon>
        <taxon>Teleostei</taxon>
        <taxon>Neoteleostei</taxon>
        <taxon>Acanthomorphata</taxon>
        <taxon>Ovalentaria</taxon>
        <taxon>Atherinomorphae</taxon>
        <taxon>Cyprinodontiformes</taxon>
        <taxon>Goodeidae</taxon>
        <taxon>Characodon</taxon>
    </lineage>
</organism>
<evidence type="ECO:0000256" key="1">
    <source>
        <dbReference type="SAM" id="Phobius"/>
    </source>
</evidence>
<comment type="caution">
    <text evidence="2">The sequence shown here is derived from an EMBL/GenBank/DDBJ whole genome shotgun (WGS) entry which is preliminary data.</text>
</comment>
<dbReference type="EMBL" id="JAHUTJ010000704">
    <property type="protein sequence ID" value="MED6264076.1"/>
    <property type="molecule type" value="Genomic_DNA"/>
</dbReference>
<keyword evidence="3" id="KW-1185">Reference proteome</keyword>
<protein>
    <submittedName>
        <fullName evidence="2">Uncharacterized protein</fullName>
    </submittedName>
</protein>
<keyword evidence="1" id="KW-0472">Membrane</keyword>
<evidence type="ECO:0000313" key="3">
    <source>
        <dbReference type="Proteomes" id="UP001352852"/>
    </source>
</evidence>
<feature type="transmembrane region" description="Helical" evidence="1">
    <location>
        <begin position="60"/>
        <end position="81"/>
    </location>
</feature>
<reference evidence="2 3" key="1">
    <citation type="submission" date="2021-06" db="EMBL/GenBank/DDBJ databases">
        <authorList>
            <person name="Palmer J.M."/>
        </authorList>
    </citation>
    <scope>NUCLEOTIDE SEQUENCE [LARGE SCALE GENOMIC DNA]</scope>
    <source>
        <strain evidence="2 3">CL_MEX2019</strain>
        <tissue evidence="2">Muscle</tissue>
    </source>
</reference>
<evidence type="ECO:0000313" key="2">
    <source>
        <dbReference type="EMBL" id="MED6264076.1"/>
    </source>
</evidence>
<accession>A0ABU7CPN1</accession>
<name>A0ABU7CPN1_9TELE</name>
<dbReference type="Proteomes" id="UP001352852">
    <property type="component" value="Unassembled WGS sequence"/>
</dbReference>